<dbReference type="SUPFAM" id="SSF56349">
    <property type="entry name" value="DNA breaking-rejoining enzymes"/>
    <property type="match status" value="1"/>
</dbReference>
<dbReference type="InterPro" id="IPR011010">
    <property type="entry name" value="DNA_brk_join_enz"/>
</dbReference>
<evidence type="ECO:0000313" key="6">
    <source>
        <dbReference type="EMBL" id="SIN98714.1"/>
    </source>
</evidence>
<dbReference type="EMBL" id="FSRU01000001">
    <property type="protein sequence ID" value="SIN98714.1"/>
    <property type="molecule type" value="Genomic_DNA"/>
</dbReference>
<keyword evidence="3" id="KW-0238">DNA-binding</keyword>
<dbReference type="GO" id="GO:0015074">
    <property type="term" value="P:DNA integration"/>
    <property type="evidence" value="ECO:0007669"/>
    <property type="project" value="UniProtKB-KW"/>
</dbReference>
<evidence type="ECO:0000259" key="5">
    <source>
        <dbReference type="PROSITE" id="PS51898"/>
    </source>
</evidence>
<dbReference type="PROSITE" id="PS51898">
    <property type="entry name" value="TYR_RECOMBINASE"/>
    <property type="match status" value="1"/>
</dbReference>
<dbReference type="InterPro" id="IPR002104">
    <property type="entry name" value="Integrase_catalytic"/>
</dbReference>
<dbReference type="InterPro" id="IPR013762">
    <property type="entry name" value="Integrase-like_cat_sf"/>
</dbReference>
<gene>
    <name evidence="6" type="ORF">SAMN05444165_0389</name>
</gene>
<accession>A0A1N6FTW8</accession>
<organism evidence="6 7">
    <name type="scientific">Paraburkholderia phenazinium</name>
    <dbReference type="NCBI Taxonomy" id="60549"/>
    <lineage>
        <taxon>Bacteria</taxon>
        <taxon>Pseudomonadati</taxon>
        <taxon>Pseudomonadota</taxon>
        <taxon>Betaproteobacteria</taxon>
        <taxon>Burkholderiales</taxon>
        <taxon>Burkholderiaceae</taxon>
        <taxon>Paraburkholderia</taxon>
    </lineage>
</organism>
<sequence>MLDISRQVISYVDHLGKSTSHYVLIAQEAGQRILLSHANIYLHRETSASIKTSMRYSGVIAMFYRFLSEQDKYVGISVTQYHSIVDNDDIKRWQVTRQRARLESDSAGPVSETIFEDARVVLSIFHWLNSNGYATNVNVNLKTWVANFKSDDMLNYLQSKETAKIDSSSIRVLDRERRQKTRKSLITNDEIRDLIEAFSDPVYGEMFRLSLGTAMRPVELCRFPYYGSGKNAHILPFSSMGKGAPTVAYTTVGKGNKTRTIRVNTKDLQSLEWNYIQPYYRERVEKYEMRFGHKCPLSQLFLTKRGTPVTPGNVAVRTHAAKLVAMSRNPGFRESISFYDARHWWPTQFLISFFGGDLLTKTTDVLFAACAEVLRNQMGHESLETTYKHYVDLARVVFMAHKGMVNELVIESGESVEEFINRLRLDTNVPVEVADDEE</sequence>
<dbReference type="Proteomes" id="UP000185151">
    <property type="component" value="Unassembled WGS sequence"/>
</dbReference>
<name>A0A1N6FTW8_9BURK</name>
<proteinExistence type="inferred from homology"/>
<keyword evidence="2" id="KW-0229">DNA integration</keyword>
<dbReference type="GO" id="GO:0006310">
    <property type="term" value="P:DNA recombination"/>
    <property type="evidence" value="ECO:0007669"/>
    <property type="project" value="UniProtKB-KW"/>
</dbReference>
<evidence type="ECO:0000256" key="3">
    <source>
        <dbReference type="ARBA" id="ARBA00023125"/>
    </source>
</evidence>
<dbReference type="InterPro" id="IPR050090">
    <property type="entry name" value="Tyrosine_recombinase_XerCD"/>
</dbReference>
<reference evidence="6 7" key="1">
    <citation type="submission" date="2016-11" db="EMBL/GenBank/DDBJ databases">
        <authorList>
            <person name="Jaros S."/>
            <person name="Januszkiewicz K."/>
            <person name="Wedrychowicz H."/>
        </authorList>
    </citation>
    <scope>NUCLEOTIDE SEQUENCE [LARGE SCALE GENOMIC DNA]</scope>
    <source>
        <strain evidence="6 7">GAS95</strain>
    </source>
</reference>
<feature type="domain" description="Tyr recombinase" evidence="5">
    <location>
        <begin position="181"/>
        <end position="404"/>
    </location>
</feature>
<keyword evidence="4" id="KW-0233">DNA recombination</keyword>
<dbReference type="AlphaFoldDB" id="A0A1N6FTW8"/>
<evidence type="ECO:0000256" key="4">
    <source>
        <dbReference type="ARBA" id="ARBA00023172"/>
    </source>
</evidence>
<dbReference type="Gene3D" id="1.10.443.10">
    <property type="entry name" value="Intergrase catalytic core"/>
    <property type="match status" value="1"/>
</dbReference>
<dbReference type="PANTHER" id="PTHR30349:SF41">
    <property type="entry name" value="INTEGRASE_RECOMBINASE PROTEIN MJ0367-RELATED"/>
    <property type="match status" value="1"/>
</dbReference>
<evidence type="ECO:0000256" key="1">
    <source>
        <dbReference type="ARBA" id="ARBA00008857"/>
    </source>
</evidence>
<dbReference type="OrthoDB" id="9150036at2"/>
<dbReference type="GO" id="GO:0003677">
    <property type="term" value="F:DNA binding"/>
    <property type="evidence" value="ECO:0007669"/>
    <property type="project" value="UniProtKB-KW"/>
</dbReference>
<dbReference type="RefSeq" id="WP_074293985.1">
    <property type="nucleotide sequence ID" value="NZ_FSRU01000001.1"/>
</dbReference>
<evidence type="ECO:0000313" key="7">
    <source>
        <dbReference type="Proteomes" id="UP000185151"/>
    </source>
</evidence>
<evidence type="ECO:0000256" key="2">
    <source>
        <dbReference type="ARBA" id="ARBA00022908"/>
    </source>
</evidence>
<dbReference type="PANTHER" id="PTHR30349">
    <property type="entry name" value="PHAGE INTEGRASE-RELATED"/>
    <property type="match status" value="1"/>
</dbReference>
<protein>
    <recommendedName>
        <fullName evidence="5">Tyr recombinase domain-containing protein</fullName>
    </recommendedName>
</protein>
<comment type="similarity">
    <text evidence="1">Belongs to the 'phage' integrase family.</text>
</comment>
<keyword evidence="7" id="KW-1185">Reference proteome</keyword>